<protein>
    <submittedName>
        <fullName evidence="2">Uncharacterized protein</fullName>
    </submittedName>
</protein>
<comment type="caution">
    <text evidence="2">The sequence shown here is derived from an EMBL/GenBank/DDBJ whole genome shotgun (WGS) entry which is preliminary data.</text>
</comment>
<sequence length="90" mass="10212">MMEPSTSSDINSKRSQRALYDKKEVLGLLLGDSSENEFFYEDSGSDYETYRSSNSESDTESNDDHETPKDGKKRQAPANKSRSSSKKEYI</sequence>
<gene>
    <name evidence="2" type="ORF">PoB_000464000</name>
</gene>
<feature type="compositionally biased region" description="Acidic residues" evidence="1">
    <location>
        <begin position="34"/>
        <end position="45"/>
    </location>
</feature>
<keyword evidence="3" id="KW-1185">Reference proteome</keyword>
<proteinExistence type="predicted"/>
<feature type="region of interest" description="Disordered" evidence="1">
    <location>
        <begin position="31"/>
        <end position="90"/>
    </location>
</feature>
<accession>A0AAV3Y5N4</accession>
<reference evidence="2 3" key="1">
    <citation type="journal article" date="2021" name="Elife">
        <title>Chloroplast acquisition without the gene transfer in kleptoplastic sea slugs, Plakobranchus ocellatus.</title>
        <authorList>
            <person name="Maeda T."/>
            <person name="Takahashi S."/>
            <person name="Yoshida T."/>
            <person name="Shimamura S."/>
            <person name="Takaki Y."/>
            <person name="Nagai Y."/>
            <person name="Toyoda A."/>
            <person name="Suzuki Y."/>
            <person name="Arimoto A."/>
            <person name="Ishii H."/>
            <person name="Satoh N."/>
            <person name="Nishiyama T."/>
            <person name="Hasebe M."/>
            <person name="Maruyama T."/>
            <person name="Minagawa J."/>
            <person name="Obokata J."/>
            <person name="Shigenobu S."/>
        </authorList>
    </citation>
    <scope>NUCLEOTIDE SEQUENCE [LARGE SCALE GENOMIC DNA]</scope>
</reference>
<dbReference type="AlphaFoldDB" id="A0AAV3Y5N4"/>
<evidence type="ECO:0000313" key="2">
    <source>
        <dbReference type="EMBL" id="GFN78134.1"/>
    </source>
</evidence>
<dbReference type="Proteomes" id="UP000735302">
    <property type="component" value="Unassembled WGS sequence"/>
</dbReference>
<organism evidence="2 3">
    <name type="scientific">Plakobranchus ocellatus</name>
    <dbReference type="NCBI Taxonomy" id="259542"/>
    <lineage>
        <taxon>Eukaryota</taxon>
        <taxon>Metazoa</taxon>
        <taxon>Spiralia</taxon>
        <taxon>Lophotrochozoa</taxon>
        <taxon>Mollusca</taxon>
        <taxon>Gastropoda</taxon>
        <taxon>Heterobranchia</taxon>
        <taxon>Euthyneura</taxon>
        <taxon>Panpulmonata</taxon>
        <taxon>Sacoglossa</taxon>
        <taxon>Placobranchoidea</taxon>
        <taxon>Plakobranchidae</taxon>
        <taxon>Plakobranchus</taxon>
    </lineage>
</organism>
<dbReference type="EMBL" id="BLXT01000545">
    <property type="protein sequence ID" value="GFN78134.1"/>
    <property type="molecule type" value="Genomic_DNA"/>
</dbReference>
<evidence type="ECO:0000313" key="3">
    <source>
        <dbReference type="Proteomes" id="UP000735302"/>
    </source>
</evidence>
<evidence type="ECO:0000256" key="1">
    <source>
        <dbReference type="SAM" id="MobiDB-lite"/>
    </source>
</evidence>
<name>A0AAV3Y5N4_9GAST</name>